<accession>A0A8D9EDV2</accession>
<protein>
    <submittedName>
        <fullName evidence="2">Uncharacterized protein</fullName>
    </submittedName>
</protein>
<feature type="transmembrane region" description="Helical" evidence="1">
    <location>
        <begin position="74"/>
        <end position="93"/>
    </location>
</feature>
<name>A0A8D9EDV2_9HEMI</name>
<keyword evidence="1" id="KW-1133">Transmembrane helix</keyword>
<dbReference type="EMBL" id="HBUF01524795">
    <property type="protein sequence ID" value="CAG6749907.1"/>
    <property type="molecule type" value="Transcribed_RNA"/>
</dbReference>
<reference evidence="2" key="1">
    <citation type="submission" date="2021-05" db="EMBL/GenBank/DDBJ databases">
        <authorList>
            <person name="Alioto T."/>
            <person name="Alioto T."/>
            <person name="Gomez Garrido J."/>
        </authorList>
    </citation>
    <scope>NUCLEOTIDE SEQUENCE</scope>
</reference>
<evidence type="ECO:0000313" key="2">
    <source>
        <dbReference type="EMBL" id="CAG6749907.1"/>
    </source>
</evidence>
<feature type="transmembrane region" description="Helical" evidence="1">
    <location>
        <begin position="42"/>
        <end position="62"/>
    </location>
</feature>
<organism evidence="2">
    <name type="scientific">Cacopsylla melanoneura</name>
    <dbReference type="NCBI Taxonomy" id="428564"/>
    <lineage>
        <taxon>Eukaryota</taxon>
        <taxon>Metazoa</taxon>
        <taxon>Ecdysozoa</taxon>
        <taxon>Arthropoda</taxon>
        <taxon>Hexapoda</taxon>
        <taxon>Insecta</taxon>
        <taxon>Pterygota</taxon>
        <taxon>Neoptera</taxon>
        <taxon>Paraneoptera</taxon>
        <taxon>Hemiptera</taxon>
        <taxon>Sternorrhyncha</taxon>
        <taxon>Psylloidea</taxon>
        <taxon>Psyllidae</taxon>
        <taxon>Psyllinae</taxon>
        <taxon>Cacopsylla</taxon>
    </lineage>
</organism>
<keyword evidence="1" id="KW-0812">Transmembrane</keyword>
<sequence length="118" mass="13231">MNFLFVLKSQGVHSTYSVSKLKRSFEIDFQSPPIGTYASAHFLYLLLLSSHFFLSPFISYSLPLTPSPLPLPSPFLFSSFLPSPICSVTYLLLYELRYLIKISSSTKPLSSVLVLSNT</sequence>
<proteinExistence type="predicted"/>
<dbReference type="AlphaFoldDB" id="A0A8D9EDV2"/>
<keyword evidence="1" id="KW-0472">Membrane</keyword>
<evidence type="ECO:0000256" key="1">
    <source>
        <dbReference type="SAM" id="Phobius"/>
    </source>
</evidence>